<sequence>MLFHKITSTSFGIGYIGKGAGTAAAAVTCLVWYMTQSGGAHFLPALGITLAISLLGIWSANKVEVIWGKDHQRVVIDEVAGMCIALLWVPVTPVNVLIGLVLFRFFDIVKPLYIRKLEKLPGGWGVMFDDILAGIYANILLQIILKLRIT</sequence>
<gene>
    <name evidence="3" type="ORF">B0O44_101732</name>
</gene>
<feature type="transmembrane region" description="Helical" evidence="1">
    <location>
        <begin position="79"/>
        <end position="103"/>
    </location>
</feature>
<dbReference type="RefSeq" id="WP_110827314.1">
    <property type="nucleotide sequence ID" value="NZ_QKLU01000001.1"/>
</dbReference>
<feature type="domain" description="YutG/PgpA" evidence="2">
    <location>
        <begin position="8"/>
        <end position="144"/>
    </location>
</feature>
<dbReference type="CDD" id="cd06971">
    <property type="entry name" value="PgpA"/>
    <property type="match status" value="1"/>
</dbReference>
<dbReference type="Proteomes" id="UP000248198">
    <property type="component" value="Unassembled WGS sequence"/>
</dbReference>
<keyword evidence="4" id="KW-1185">Reference proteome</keyword>
<dbReference type="GO" id="GO:0008962">
    <property type="term" value="F:phosphatidylglycerophosphatase activity"/>
    <property type="evidence" value="ECO:0007669"/>
    <property type="project" value="InterPro"/>
</dbReference>
<name>A0A318UNC3_9SPHI</name>
<reference evidence="3 4" key="1">
    <citation type="submission" date="2018-06" db="EMBL/GenBank/DDBJ databases">
        <title>Genomic Encyclopedia of Archaeal and Bacterial Type Strains, Phase II (KMG-II): from individual species to whole genera.</title>
        <authorList>
            <person name="Goeker M."/>
        </authorList>
    </citation>
    <scope>NUCLEOTIDE SEQUENCE [LARGE SCALE GENOMIC DNA]</scope>
    <source>
        <strain evidence="3 4">DSM 27372</strain>
    </source>
</reference>
<dbReference type="InterPro" id="IPR026037">
    <property type="entry name" value="PgpA"/>
</dbReference>
<dbReference type="PIRSF" id="PIRSF006162">
    <property type="entry name" value="PgpA"/>
    <property type="match status" value="1"/>
</dbReference>
<feature type="transmembrane region" description="Helical" evidence="1">
    <location>
        <begin position="12"/>
        <end position="34"/>
    </location>
</feature>
<dbReference type="InterPro" id="IPR036681">
    <property type="entry name" value="PgpA-like_sf"/>
</dbReference>
<protein>
    <submittedName>
        <fullName evidence="3">Phosphatidylglycerophosphatase A</fullName>
    </submittedName>
</protein>
<dbReference type="PANTHER" id="PTHR36305:SF1">
    <property type="entry name" value="PHOSPHATIDYLGLYCEROPHOSPHATASE A"/>
    <property type="match status" value="1"/>
</dbReference>
<dbReference type="EMBL" id="QKLU01000001">
    <property type="protein sequence ID" value="PYF77251.1"/>
    <property type="molecule type" value="Genomic_DNA"/>
</dbReference>
<dbReference type="PANTHER" id="PTHR36305">
    <property type="entry name" value="PHOSPHATIDYLGLYCEROPHOSPHATASE A"/>
    <property type="match status" value="1"/>
</dbReference>
<evidence type="ECO:0000259" key="2">
    <source>
        <dbReference type="Pfam" id="PF04608"/>
    </source>
</evidence>
<accession>A0A318UNC3</accession>
<dbReference type="Pfam" id="PF04608">
    <property type="entry name" value="PgpA"/>
    <property type="match status" value="1"/>
</dbReference>
<dbReference type="GO" id="GO:0006629">
    <property type="term" value="P:lipid metabolic process"/>
    <property type="evidence" value="ECO:0007669"/>
    <property type="project" value="InterPro"/>
</dbReference>
<keyword evidence="1" id="KW-0472">Membrane</keyword>
<feature type="transmembrane region" description="Helical" evidence="1">
    <location>
        <begin position="40"/>
        <end position="58"/>
    </location>
</feature>
<keyword evidence="1" id="KW-1133">Transmembrane helix</keyword>
<dbReference type="SUPFAM" id="SSF101307">
    <property type="entry name" value="YutG-like"/>
    <property type="match status" value="1"/>
</dbReference>
<feature type="transmembrane region" description="Helical" evidence="1">
    <location>
        <begin position="123"/>
        <end position="145"/>
    </location>
</feature>
<dbReference type="Gene3D" id="1.10.3760.10">
    <property type="entry name" value="PgpA-like"/>
    <property type="match status" value="1"/>
</dbReference>
<comment type="caution">
    <text evidence="3">The sequence shown here is derived from an EMBL/GenBank/DDBJ whole genome shotgun (WGS) entry which is preliminary data.</text>
</comment>
<evidence type="ECO:0000313" key="3">
    <source>
        <dbReference type="EMBL" id="PYF77251.1"/>
    </source>
</evidence>
<proteinExistence type="predicted"/>
<dbReference type="AlphaFoldDB" id="A0A318UNC3"/>
<dbReference type="OrthoDB" id="9804091at2"/>
<dbReference type="InterPro" id="IPR007686">
    <property type="entry name" value="YutG/PgpA"/>
</dbReference>
<organism evidence="3 4">
    <name type="scientific">Pedobacter nutrimenti</name>
    <dbReference type="NCBI Taxonomy" id="1241337"/>
    <lineage>
        <taxon>Bacteria</taxon>
        <taxon>Pseudomonadati</taxon>
        <taxon>Bacteroidota</taxon>
        <taxon>Sphingobacteriia</taxon>
        <taxon>Sphingobacteriales</taxon>
        <taxon>Sphingobacteriaceae</taxon>
        <taxon>Pedobacter</taxon>
    </lineage>
</organism>
<keyword evidence="1" id="KW-0812">Transmembrane</keyword>
<evidence type="ECO:0000256" key="1">
    <source>
        <dbReference type="SAM" id="Phobius"/>
    </source>
</evidence>
<evidence type="ECO:0000313" key="4">
    <source>
        <dbReference type="Proteomes" id="UP000248198"/>
    </source>
</evidence>